<name>A0ACC5R2F3_9HYPH</name>
<gene>
    <name evidence="1" type="ORF">JHL16_10660</name>
</gene>
<comment type="caution">
    <text evidence="1">The sequence shown here is derived from an EMBL/GenBank/DDBJ whole genome shotgun (WGS) entry which is preliminary data.</text>
</comment>
<reference evidence="1" key="1">
    <citation type="submission" date="2021-01" db="EMBL/GenBank/DDBJ databases">
        <authorList>
            <person name="Sun Q."/>
        </authorList>
    </citation>
    <scope>NUCLEOTIDE SEQUENCE</scope>
    <source>
        <strain evidence="1">YIM B02566</strain>
    </source>
</reference>
<dbReference type="Proteomes" id="UP000616151">
    <property type="component" value="Unassembled WGS sequence"/>
</dbReference>
<organism evidence="1 2">
    <name type="scientific">Taklimakanibacter albus</name>
    <dbReference type="NCBI Taxonomy" id="2800327"/>
    <lineage>
        <taxon>Bacteria</taxon>
        <taxon>Pseudomonadati</taxon>
        <taxon>Pseudomonadota</taxon>
        <taxon>Alphaproteobacteria</taxon>
        <taxon>Hyphomicrobiales</taxon>
        <taxon>Aestuariivirgaceae</taxon>
        <taxon>Taklimakanibacter</taxon>
    </lineage>
</organism>
<dbReference type="EMBL" id="JAENHL010000006">
    <property type="protein sequence ID" value="MBK1866815.1"/>
    <property type="molecule type" value="Genomic_DNA"/>
</dbReference>
<evidence type="ECO:0000313" key="1">
    <source>
        <dbReference type="EMBL" id="MBK1866815.1"/>
    </source>
</evidence>
<evidence type="ECO:0000313" key="2">
    <source>
        <dbReference type="Proteomes" id="UP000616151"/>
    </source>
</evidence>
<sequence>MIKMMVAAAGLSVGLMMMPVATVPAKAGVNIDINIGGKKRISCRRGARIAEDYGYFRIRARDCSGGTYSYFGRRNGKSYIIYVDSRRGYVSDVRRVGYY</sequence>
<accession>A0ACC5R2F3</accession>
<protein>
    <submittedName>
        <fullName evidence="1">Uncharacterized protein</fullName>
    </submittedName>
</protein>
<proteinExistence type="predicted"/>
<keyword evidence="2" id="KW-1185">Reference proteome</keyword>